<comment type="similarity">
    <text evidence="1">Belongs to the ARG7 family.</text>
</comment>
<proteinExistence type="inferred from homology"/>
<evidence type="ECO:0000256" key="1">
    <source>
        <dbReference type="ARBA" id="ARBA00006974"/>
    </source>
</evidence>
<sequence>MLRQLWRKRGYYRQVRREKGEGVVPKGYVPVMVGRGEEEGAKFFIHIDMFKNDYFVSLLEMIAVEVGYENPGILRIPCHTQCFTHILNQISRINT</sequence>
<accession>A0A7J8MVT0</accession>
<dbReference type="PANTHER" id="PTHR31374:SF443">
    <property type="entry name" value="CALMODULIN BINDING PROTEIN"/>
    <property type="match status" value="1"/>
</dbReference>
<keyword evidence="5" id="KW-1185">Reference proteome</keyword>
<comment type="caution">
    <text evidence="4">The sequence shown here is derived from an EMBL/GenBank/DDBJ whole genome shotgun (WGS) entry which is preliminary data.</text>
</comment>
<keyword evidence="3" id="KW-0341">Growth regulation</keyword>
<evidence type="ECO:0000313" key="5">
    <source>
        <dbReference type="Proteomes" id="UP000593572"/>
    </source>
</evidence>
<dbReference type="Proteomes" id="UP000593572">
    <property type="component" value="Unassembled WGS sequence"/>
</dbReference>
<dbReference type="InterPro" id="IPR003676">
    <property type="entry name" value="SAUR_fam"/>
</dbReference>
<evidence type="ECO:0000256" key="2">
    <source>
        <dbReference type="ARBA" id="ARBA00022473"/>
    </source>
</evidence>
<evidence type="ECO:0000256" key="3">
    <source>
        <dbReference type="ARBA" id="ARBA00022604"/>
    </source>
</evidence>
<dbReference type="GO" id="GO:0009733">
    <property type="term" value="P:response to auxin"/>
    <property type="evidence" value="ECO:0007669"/>
    <property type="project" value="InterPro"/>
</dbReference>
<dbReference type="Pfam" id="PF02519">
    <property type="entry name" value="Auxin_inducible"/>
    <property type="match status" value="1"/>
</dbReference>
<dbReference type="AlphaFoldDB" id="A0A7J8MVT0"/>
<name>A0A7J8MVT0_9ROSI</name>
<dbReference type="EMBL" id="JABEZX010000010">
    <property type="protein sequence ID" value="MBA0568815.1"/>
    <property type="molecule type" value="Genomic_DNA"/>
</dbReference>
<gene>
    <name evidence="4" type="ORF">Golob_006283</name>
</gene>
<protein>
    <submittedName>
        <fullName evidence="4">Uncharacterized protein</fullName>
    </submittedName>
</protein>
<organism evidence="4 5">
    <name type="scientific">Gossypium lobatum</name>
    <dbReference type="NCBI Taxonomy" id="34289"/>
    <lineage>
        <taxon>Eukaryota</taxon>
        <taxon>Viridiplantae</taxon>
        <taxon>Streptophyta</taxon>
        <taxon>Embryophyta</taxon>
        <taxon>Tracheophyta</taxon>
        <taxon>Spermatophyta</taxon>
        <taxon>Magnoliopsida</taxon>
        <taxon>eudicotyledons</taxon>
        <taxon>Gunneridae</taxon>
        <taxon>Pentapetalae</taxon>
        <taxon>rosids</taxon>
        <taxon>malvids</taxon>
        <taxon>Malvales</taxon>
        <taxon>Malvaceae</taxon>
        <taxon>Malvoideae</taxon>
        <taxon>Gossypium</taxon>
    </lineage>
</organism>
<dbReference type="PANTHER" id="PTHR31374">
    <property type="entry name" value="AUXIN-INDUCED PROTEIN-LIKE-RELATED"/>
    <property type="match status" value="1"/>
</dbReference>
<reference evidence="4 5" key="1">
    <citation type="journal article" date="2019" name="Genome Biol. Evol.">
        <title>Insights into the evolution of the New World diploid cottons (Gossypium, subgenus Houzingenia) based on genome sequencing.</title>
        <authorList>
            <person name="Grover C.E."/>
            <person name="Arick M.A. 2nd"/>
            <person name="Thrash A."/>
            <person name="Conover J.L."/>
            <person name="Sanders W.S."/>
            <person name="Peterson D.G."/>
            <person name="Frelichowski J.E."/>
            <person name="Scheffler J.A."/>
            <person name="Scheffler B.E."/>
            <person name="Wendel J.F."/>
        </authorList>
    </citation>
    <scope>NUCLEOTIDE SEQUENCE [LARGE SCALE GENOMIC DNA]</scope>
    <source>
        <strain evidence="4">157</strain>
        <tissue evidence="4">Leaf</tissue>
    </source>
</reference>
<keyword evidence="2" id="KW-0217">Developmental protein</keyword>
<evidence type="ECO:0000313" key="4">
    <source>
        <dbReference type="EMBL" id="MBA0568815.1"/>
    </source>
</evidence>